<name>A0A2K9LMK8_9GAMM</name>
<dbReference type="RefSeq" id="WP_101893371.1">
    <property type="nucleotide sequence ID" value="NZ_CP022684.1"/>
</dbReference>
<dbReference type="OrthoDB" id="6359046at2"/>
<dbReference type="Pfam" id="PF01203">
    <property type="entry name" value="T2SSN"/>
    <property type="match status" value="1"/>
</dbReference>
<evidence type="ECO:0000256" key="4">
    <source>
        <dbReference type="ARBA" id="ARBA00022448"/>
    </source>
</evidence>
<evidence type="ECO:0000256" key="1">
    <source>
        <dbReference type="ARBA" id="ARBA00004533"/>
    </source>
</evidence>
<keyword evidence="9" id="KW-0472">Membrane</keyword>
<protein>
    <recommendedName>
        <fullName evidence="3">Type II secretion system protein N</fullName>
    </recommendedName>
    <alternativeName>
        <fullName evidence="10">General secretion pathway protein N</fullName>
    </alternativeName>
</protein>
<comment type="subcellular location">
    <subcellularLocation>
        <location evidence="1">Cell inner membrane</location>
    </subcellularLocation>
</comment>
<dbReference type="InterPro" id="IPR022792">
    <property type="entry name" value="T2SS_protein-GspN"/>
</dbReference>
<evidence type="ECO:0000256" key="7">
    <source>
        <dbReference type="ARBA" id="ARBA00022692"/>
    </source>
</evidence>
<evidence type="ECO:0000256" key="2">
    <source>
        <dbReference type="ARBA" id="ARBA00007208"/>
    </source>
</evidence>
<dbReference type="EMBL" id="CP022684">
    <property type="protein sequence ID" value="AUM12034.1"/>
    <property type="molecule type" value="Genomic_DNA"/>
</dbReference>
<dbReference type="KEGG" id="kak:Kalk_06185"/>
<evidence type="ECO:0000256" key="5">
    <source>
        <dbReference type="ARBA" id="ARBA00022475"/>
    </source>
</evidence>
<accession>A0A2K9LMK8</accession>
<keyword evidence="12" id="KW-1185">Reference proteome</keyword>
<dbReference type="GO" id="GO:0015627">
    <property type="term" value="C:type II protein secretion system complex"/>
    <property type="evidence" value="ECO:0007669"/>
    <property type="project" value="InterPro"/>
</dbReference>
<dbReference type="Proteomes" id="UP000235116">
    <property type="component" value="Chromosome"/>
</dbReference>
<gene>
    <name evidence="11" type="ORF">Kalk_06185</name>
</gene>
<evidence type="ECO:0000256" key="6">
    <source>
        <dbReference type="ARBA" id="ARBA00022519"/>
    </source>
</evidence>
<evidence type="ECO:0000256" key="3">
    <source>
        <dbReference type="ARBA" id="ARBA00021563"/>
    </source>
</evidence>
<proteinExistence type="inferred from homology"/>
<evidence type="ECO:0000256" key="10">
    <source>
        <dbReference type="ARBA" id="ARBA00030772"/>
    </source>
</evidence>
<dbReference type="GO" id="GO:0005886">
    <property type="term" value="C:plasma membrane"/>
    <property type="evidence" value="ECO:0007669"/>
    <property type="project" value="UniProtKB-SubCell"/>
</dbReference>
<keyword evidence="4" id="KW-0813">Transport</keyword>
<dbReference type="GO" id="GO:0015628">
    <property type="term" value="P:protein secretion by the type II secretion system"/>
    <property type="evidence" value="ECO:0007669"/>
    <property type="project" value="InterPro"/>
</dbReference>
<reference evidence="12" key="1">
    <citation type="submission" date="2017-08" db="EMBL/GenBank/DDBJ databases">
        <title>Direct submision.</title>
        <authorList>
            <person name="Kim S.-J."/>
            <person name="Rhee S.-K."/>
        </authorList>
    </citation>
    <scope>NUCLEOTIDE SEQUENCE [LARGE SCALE GENOMIC DNA]</scope>
    <source>
        <strain evidence="12">GI5</strain>
    </source>
</reference>
<keyword evidence="8" id="KW-0653">Protein transport</keyword>
<comment type="similarity">
    <text evidence="2">Belongs to the GSP N family.</text>
</comment>
<keyword evidence="7" id="KW-0812">Transmembrane</keyword>
<evidence type="ECO:0000256" key="8">
    <source>
        <dbReference type="ARBA" id="ARBA00022927"/>
    </source>
</evidence>
<sequence length="249" mass="26324">MKIRNLILVGVLSCIVFAIALLPASLLWNAVSGSLQGSPLQVERVGGTVWNGYALANVRTPVLQGPVVLDWRLKGYRLLLGELAVGLHLEGNAFQITGGGHWGLWGKGITHLNGDVQASMLDQSLREFGISASGVLKVDEVNINLSGTTITTAEGMISWSGGSVTAPGRGSRNPIDFPPVNGQVREEEGNLYLTVTEARGNQLLGELGLLPEKGLGSLKVLQRVLSLAGMSPGGDDNKVLANMQQPLPF</sequence>
<keyword evidence="6" id="KW-0997">Cell inner membrane</keyword>
<keyword evidence="5" id="KW-1003">Cell membrane</keyword>
<organism evidence="11 12">
    <name type="scientific">Ketobacter alkanivorans</name>
    <dbReference type="NCBI Taxonomy" id="1917421"/>
    <lineage>
        <taxon>Bacteria</taxon>
        <taxon>Pseudomonadati</taxon>
        <taxon>Pseudomonadota</taxon>
        <taxon>Gammaproteobacteria</taxon>
        <taxon>Pseudomonadales</taxon>
        <taxon>Ketobacteraceae</taxon>
        <taxon>Ketobacter</taxon>
    </lineage>
</organism>
<dbReference type="AlphaFoldDB" id="A0A2K9LMK8"/>
<evidence type="ECO:0000313" key="12">
    <source>
        <dbReference type="Proteomes" id="UP000235116"/>
    </source>
</evidence>
<evidence type="ECO:0000256" key="9">
    <source>
        <dbReference type="ARBA" id="ARBA00023136"/>
    </source>
</evidence>
<evidence type="ECO:0000313" key="11">
    <source>
        <dbReference type="EMBL" id="AUM12034.1"/>
    </source>
</evidence>